<dbReference type="AlphaFoldDB" id="A0A7W5BHB4"/>
<dbReference type="Proteomes" id="UP000518315">
    <property type="component" value="Unassembled WGS sequence"/>
</dbReference>
<proteinExistence type="predicted"/>
<sequence length="40" mass="4461">MTSGLAVGQTFADAREGLRCWAQLAFVNLTVGEREHLQKR</sequence>
<comment type="caution">
    <text evidence="1">The sequence shown here is derived from an EMBL/GenBank/DDBJ whole genome shotgun (WGS) entry which is preliminary data.</text>
</comment>
<evidence type="ECO:0000313" key="1">
    <source>
        <dbReference type="EMBL" id="MBB3132970.1"/>
    </source>
</evidence>
<organism evidence="1 2">
    <name type="scientific">Rhizobium pisi</name>
    <dbReference type="NCBI Taxonomy" id="574561"/>
    <lineage>
        <taxon>Bacteria</taxon>
        <taxon>Pseudomonadati</taxon>
        <taxon>Pseudomonadota</taxon>
        <taxon>Alphaproteobacteria</taxon>
        <taxon>Hyphomicrobiales</taxon>
        <taxon>Rhizobiaceae</taxon>
        <taxon>Rhizobium/Agrobacterium group</taxon>
        <taxon>Rhizobium</taxon>
    </lineage>
</organism>
<dbReference type="EMBL" id="JACHXH010000002">
    <property type="protein sequence ID" value="MBB3132970.1"/>
    <property type="molecule type" value="Genomic_DNA"/>
</dbReference>
<accession>A0A7W5BHB4</accession>
<gene>
    <name evidence="1" type="ORF">FHS26_000673</name>
</gene>
<keyword evidence="2" id="KW-1185">Reference proteome</keyword>
<protein>
    <submittedName>
        <fullName evidence="1">Uncharacterized protein</fullName>
    </submittedName>
</protein>
<reference evidence="1 2" key="1">
    <citation type="submission" date="2020-08" db="EMBL/GenBank/DDBJ databases">
        <title>Genomic Encyclopedia of Type Strains, Phase III (KMG-III): the genomes of soil and plant-associated and newly described type strains.</title>
        <authorList>
            <person name="Whitman W."/>
        </authorList>
    </citation>
    <scope>NUCLEOTIDE SEQUENCE [LARGE SCALE GENOMIC DNA]</scope>
    <source>
        <strain evidence="1 2">CECT 4113</strain>
    </source>
</reference>
<name>A0A7W5BHB4_9HYPH</name>
<evidence type="ECO:0000313" key="2">
    <source>
        <dbReference type="Proteomes" id="UP000518315"/>
    </source>
</evidence>